<organism evidence="3 4">
    <name type="scientific">Rhizophagus irregularis</name>
    <dbReference type="NCBI Taxonomy" id="588596"/>
    <lineage>
        <taxon>Eukaryota</taxon>
        <taxon>Fungi</taxon>
        <taxon>Fungi incertae sedis</taxon>
        <taxon>Mucoromycota</taxon>
        <taxon>Glomeromycotina</taxon>
        <taxon>Glomeromycetes</taxon>
        <taxon>Glomerales</taxon>
        <taxon>Glomeraceae</taxon>
        <taxon>Rhizophagus</taxon>
    </lineage>
</organism>
<evidence type="ECO:0000313" key="4">
    <source>
        <dbReference type="Proteomes" id="UP000234323"/>
    </source>
</evidence>
<dbReference type="VEuPathDB" id="FungiDB:FUN_010990"/>
<feature type="coiled-coil region" evidence="1">
    <location>
        <begin position="433"/>
        <end position="504"/>
    </location>
</feature>
<dbReference type="VEuPathDB" id="FungiDB:FUN_022246"/>
<feature type="region of interest" description="Disordered" evidence="2">
    <location>
        <begin position="382"/>
        <end position="401"/>
    </location>
</feature>
<name>A0A2I1FZG4_9GLOM</name>
<gene>
    <name evidence="3" type="ORF">RhiirA4_453032</name>
</gene>
<reference evidence="3 4" key="1">
    <citation type="submission" date="2015-10" db="EMBL/GenBank/DDBJ databases">
        <title>Genome analyses suggest a sexual origin of heterokaryosis in a supposedly ancient asexual fungus.</title>
        <authorList>
            <person name="Ropars J."/>
            <person name="Sedzielewska K."/>
            <person name="Noel J."/>
            <person name="Charron P."/>
            <person name="Farinelli L."/>
            <person name="Marton T."/>
            <person name="Kruger M."/>
            <person name="Pelin A."/>
            <person name="Brachmann A."/>
            <person name="Corradi N."/>
        </authorList>
    </citation>
    <scope>NUCLEOTIDE SEQUENCE [LARGE SCALE GENOMIC DNA]</scope>
    <source>
        <strain evidence="3 4">A4</strain>
    </source>
</reference>
<evidence type="ECO:0000256" key="1">
    <source>
        <dbReference type="SAM" id="Coils"/>
    </source>
</evidence>
<dbReference type="AlphaFoldDB" id="A0A2I1FZG4"/>
<dbReference type="Proteomes" id="UP000234323">
    <property type="component" value="Unassembled WGS sequence"/>
</dbReference>
<sequence length="1165" mass="136362">MSSNTIISETQFKEYNEILKLLADKNCLIYNHVLHKINRLMEDSISRPNERIEDVKVVDFAIKAAKHLSNHKWECYDESTIAQLELFLNVMSSVLYVLSQSVEMINTEFRTSFYKSLAKFWSTYRNTYRNTKFINANVIFRLREIRNCLRKIKDDQSNLDIFVSTSGKVIETVVNVVNSEYFSALSSLTDILDFEYSAGKWYNDWREMYENYFTLRQQSNSENIKKFSKKLYKLSIKEFERVKEKNTSYRNIEYKVLKSGGEILGYSLPDNIDTLLIGYLHLIQRILEEFFPQIKKYIKKIIPFCNEIIETHVKKQLTFKAVEVLYVIKEKTTKQEFKEEIESKFNSWSISSGPTNISSRPLSSCSTYSTLSTYTIHSTHSTHSIDSTHLTPPNSPGEKPRRLSFSKLITTLSNPQKEHQQQRKQIKQIVEGVNKLFEERRKIDEHINDINEQYSKLSNNKRNKSVEDLFSELIEIFEEKRKEIERKEIERKEIERKENERKLQIEYIVSLRGKAIDEQILMKLKEMLKEESERKDEIEPILSKLKEILEGIRDGSEVRSILMGLKEILERNIEEEPNFEEVSSIGESSIEEVPTIEVEDIDDTNDDGVEENNYAGSEIFDVNETLNHQKYLDNDVIISNNAVVKDIKDVNDDNMNDMNDAKEVKDLLQYCNHNLIEEFDDALYLDNYEVIFDIDEILNHQKHLDDNVFIPNNAVVKDTKDVNIVNDKNGVKDIKDLIQYYNRNFIEEFDDALYLDNYEVIFDVDEILNHQKHLDDNVFISNNAVVKDTKDVNNDAKDIKDLLQYCNHNLIEEFDDALYLDNYEVIFDVDEILNHQKHLDDNVFISNNAVVKDTKDVNNDAKDIKDLLQYCNHNLIEEFDDALYLDNYEVIFDVDEILNHQKHLDDNVFISNCTVVNDVNDVKDLSKISENQYDYYKLIEEFDDSLYLDNYEVIFDIDEILKHQNYLDDVVISDNAVKIATDLNDANDANDANDTKISFNISTKNYLYNCYNVAGELVDELCLDDYEMNGEEMPPPPPYSEKDDENLIALKELLPSPYNECDISTLKNMLPPDYNKLDKVTIINVIQNNYIINIQQGNNNVEDDDPSWYKTFKKIIKEVENIVDKAAKAHQAAVENEKKRRLSSNPSKPKLSEEDREQMNTLFET</sequence>
<keyword evidence="1" id="KW-0175">Coiled coil</keyword>
<keyword evidence="4" id="KW-1185">Reference proteome</keyword>
<dbReference type="VEuPathDB" id="FungiDB:FUN_022245"/>
<dbReference type="VEuPathDB" id="FungiDB:RhiirA1_528435"/>
<evidence type="ECO:0000256" key="2">
    <source>
        <dbReference type="SAM" id="MobiDB-lite"/>
    </source>
</evidence>
<dbReference type="VEuPathDB" id="FungiDB:RhiirFUN_025791"/>
<feature type="region of interest" description="Disordered" evidence="2">
    <location>
        <begin position="1127"/>
        <end position="1165"/>
    </location>
</feature>
<evidence type="ECO:0000313" key="3">
    <source>
        <dbReference type="EMBL" id="PKY39779.1"/>
    </source>
</evidence>
<feature type="compositionally biased region" description="Low complexity" evidence="2">
    <location>
        <begin position="382"/>
        <end position="391"/>
    </location>
</feature>
<dbReference type="VEuPathDB" id="FungiDB:RhiirFUN_025794"/>
<dbReference type="VEuPathDB" id="FungiDB:RhiirA1_448312"/>
<comment type="caution">
    <text evidence="3">The sequence shown here is derived from an EMBL/GenBank/DDBJ whole genome shotgun (WGS) entry which is preliminary data.</text>
</comment>
<accession>A0A2I1FZG4</accession>
<dbReference type="EMBL" id="LLXI01000076">
    <property type="protein sequence ID" value="PKY39779.1"/>
    <property type="molecule type" value="Genomic_DNA"/>
</dbReference>
<proteinExistence type="predicted"/>
<protein>
    <submittedName>
        <fullName evidence="3">Uncharacterized protein</fullName>
    </submittedName>
</protein>